<evidence type="ECO:0000313" key="1">
    <source>
        <dbReference type="EMBL" id="ALR19944.1"/>
    </source>
</evidence>
<dbReference type="EMBL" id="CP013264">
    <property type="protein sequence ID" value="ALR19944.1"/>
    <property type="molecule type" value="Genomic_DNA"/>
</dbReference>
<dbReference type="KEGG" id="sbd:ATN00_06095"/>
<proteinExistence type="predicted"/>
<reference evidence="1 2" key="1">
    <citation type="submission" date="2015-11" db="EMBL/GenBank/DDBJ databases">
        <title>A Two-component Flavoprotein Monooxygenase System MeaXY Responsible for para-Hydroxylation of 2-Methyl-6-ethylaniline and 2,6-Diethylaniline in Sphingobium baderi DE-13.</title>
        <authorList>
            <person name="Cheng M."/>
            <person name="Meng Q."/>
            <person name="Yang Y."/>
            <person name="Chu C."/>
            <person name="Yan X."/>
            <person name="He J."/>
            <person name="Li S."/>
        </authorList>
    </citation>
    <scope>NUCLEOTIDE SEQUENCE [LARGE SCALE GENOMIC DNA]</scope>
    <source>
        <strain evidence="1 2">DE-13</strain>
    </source>
</reference>
<dbReference type="AlphaFoldDB" id="A0A0S3EWZ6"/>
<gene>
    <name evidence="1" type="ORF">ATN00_06095</name>
</gene>
<organism evidence="1 2">
    <name type="scientific">Sphingobium baderi</name>
    <dbReference type="NCBI Taxonomy" id="1332080"/>
    <lineage>
        <taxon>Bacteria</taxon>
        <taxon>Pseudomonadati</taxon>
        <taxon>Pseudomonadota</taxon>
        <taxon>Alphaproteobacteria</taxon>
        <taxon>Sphingomonadales</taxon>
        <taxon>Sphingomonadaceae</taxon>
        <taxon>Sphingobium</taxon>
    </lineage>
</organism>
<dbReference type="Proteomes" id="UP000056968">
    <property type="component" value="Chromosome"/>
</dbReference>
<protein>
    <submittedName>
        <fullName evidence="1">Uncharacterized protein</fullName>
    </submittedName>
</protein>
<accession>A0A0S3EWZ6</accession>
<sequence length="60" mass="6188">MLAGMHYISSGGGQGLSEEAVALAGGYQSRQSLMLAAAEGESRNRMGAMTPLKRIETGMG</sequence>
<evidence type="ECO:0000313" key="2">
    <source>
        <dbReference type="Proteomes" id="UP000056968"/>
    </source>
</evidence>
<keyword evidence="2" id="KW-1185">Reference proteome</keyword>
<name>A0A0S3EWZ6_9SPHN</name>